<keyword evidence="7" id="KW-1133">Transmembrane helix</keyword>
<evidence type="ECO:0000256" key="8">
    <source>
        <dbReference type="ARBA" id="ARBA00023136"/>
    </source>
</evidence>
<dbReference type="GO" id="GO:0005886">
    <property type="term" value="C:plasma membrane"/>
    <property type="evidence" value="ECO:0007669"/>
    <property type="project" value="TreeGrafter"/>
</dbReference>
<dbReference type="Gene3D" id="3.40.50.300">
    <property type="entry name" value="P-loop containing nucleotide triphosphate hydrolases"/>
    <property type="match status" value="2"/>
</dbReference>
<evidence type="ECO:0000313" key="12">
    <source>
        <dbReference type="WBParaSite" id="maker-unitig_39462-snap-gene-0.2-mRNA-1"/>
    </source>
</evidence>
<keyword evidence="9" id="KW-0732">Signal</keyword>
<proteinExistence type="inferred from homology"/>
<evidence type="ECO:0000256" key="1">
    <source>
        <dbReference type="ARBA" id="ARBA00004141"/>
    </source>
</evidence>
<dbReference type="PANTHER" id="PTHR48041">
    <property type="entry name" value="ABC TRANSPORTER G FAMILY MEMBER 28"/>
    <property type="match status" value="1"/>
</dbReference>
<dbReference type="WBParaSite" id="maker-unitig_39462-snap-gene-0.2-mRNA-1">
    <property type="protein sequence ID" value="maker-unitig_39462-snap-gene-0.2-mRNA-1"/>
    <property type="gene ID" value="maker-unitig_39462-snap-gene-0.2"/>
</dbReference>
<evidence type="ECO:0000256" key="4">
    <source>
        <dbReference type="ARBA" id="ARBA00022692"/>
    </source>
</evidence>
<dbReference type="Pfam" id="PF00005">
    <property type="entry name" value="ABC_tran"/>
    <property type="match status" value="1"/>
</dbReference>
<keyword evidence="4" id="KW-0812">Transmembrane</keyword>
<evidence type="ECO:0000256" key="5">
    <source>
        <dbReference type="ARBA" id="ARBA00022741"/>
    </source>
</evidence>
<keyword evidence="8" id="KW-0472">Membrane</keyword>
<feature type="chain" id="PRO_5009318750" evidence="9">
    <location>
        <begin position="17"/>
        <end position="427"/>
    </location>
</feature>
<evidence type="ECO:0000256" key="3">
    <source>
        <dbReference type="ARBA" id="ARBA00022448"/>
    </source>
</evidence>
<dbReference type="AlphaFoldDB" id="A0A1I8FLP7"/>
<dbReference type="InterPro" id="IPR003593">
    <property type="entry name" value="AAA+_ATPase"/>
</dbReference>
<evidence type="ECO:0000256" key="7">
    <source>
        <dbReference type="ARBA" id="ARBA00022989"/>
    </source>
</evidence>
<dbReference type="InterPro" id="IPR050352">
    <property type="entry name" value="ABCG_transporters"/>
</dbReference>
<comment type="similarity">
    <text evidence="2">Belongs to the ABC transporter superfamily. ABCG family. Eye pigment precursor importer (TC 3.A.1.204) subfamily.</text>
</comment>
<evidence type="ECO:0000259" key="10">
    <source>
        <dbReference type="PROSITE" id="PS50893"/>
    </source>
</evidence>
<dbReference type="SMART" id="SM00382">
    <property type="entry name" value="AAA"/>
    <property type="match status" value="1"/>
</dbReference>
<feature type="domain" description="ABC transporter" evidence="10">
    <location>
        <begin position="100"/>
        <end position="326"/>
    </location>
</feature>
<keyword evidence="5" id="KW-0547">Nucleotide-binding</keyword>
<dbReference type="Proteomes" id="UP000095280">
    <property type="component" value="Unplaced"/>
</dbReference>
<keyword evidence="6" id="KW-0067">ATP-binding</keyword>
<protein>
    <submittedName>
        <fullName evidence="12">ABC transporter domain-containing protein</fullName>
    </submittedName>
</protein>
<organism evidence="11 12">
    <name type="scientific">Macrostomum lignano</name>
    <dbReference type="NCBI Taxonomy" id="282301"/>
    <lineage>
        <taxon>Eukaryota</taxon>
        <taxon>Metazoa</taxon>
        <taxon>Spiralia</taxon>
        <taxon>Lophotrochozoa</taxon>
        <taxon>Platyhelminthes</taxon>
        <taxon>Rhabditophora</taxon>
        <taxon>Macrostomorpha</taxon>
        <taxon>Macrostomida</taxon>
        <taxon>Macrostomidae</taxon>
        <taxon>Macrostomum</taxon>
    </lineage>
</organism>
<feature type="signal peptide" evidence="9">
    <location>
        <begin position="1"/>
        <end position="16"/>
    </location>
</feature>
<dbReference type="GO" id="GO:0016887">
    <property type="term" value="F:ATP hydrolysis activity"/>
    <property type="evidence" value="ECO:0007669"/>
    <property type="project" value="InterPro"/>
</dbReference>
<evidence type="ECO:0000256" key="6">
    <source>
        <dbReference type="ARBA" id="ARBA00022840"/>
    </source>
</evidence>
<name>A0A1I8FLP7_9PLAT</name>
<comment type="subcellular location">
    <subcellularLocation>
        <location evidence="1">Membrane</location>
        <topology evidence="1">Multi-pass membrane protein</topology>
    </subcellularLocation>
</comment>
<dbReference type="SUPFAM" id="SSF52540">
    <property type="entry name" value="P-loop containing nucleoside triphosphate hydrolases"/>
    <property type="match status" value="1"/>
</dbReference>
<dbReference type="PANTHER" id="PTHR48041:SF63">
    <property type="entry name" value="EARLY GENE AT 23, ISOFORM C"/>
    <property type="match status" value="1"/>
</dbReference>
<keyword evidence="3" id="KW-0813">Transport</keyword>
<reference evidence="12" key="1">
    <citation type="submission" date="2016-11" db="UniProtKB">
        <authorList>
            <consortium name="WormBaseParasite"/>
        </authorList>
    </citation>
    <scope>IDENTIFICATION</scope>
</reference>
<evidence type="ECO:0000313" key="11">
    <source>
        <dbReference type="Proteomes" id="UP000095280"/>
    </source>
</evidence>
<dbReference type="GO" id="GO:0042626">
    <property type="term" value="F:ATPase-coupled transmembrane transporter activity"/>
    <property type="evidence" value="ECO:0007669"/>
    <property type="project" value="TreeGrafter"/>
</dbReference>
<keyword evidence="11" id="KW-1185">Reference proteome</keyword>
<dbReference type="PROSITE" id="PS50893">
    <property type="entry name" value="ABC_TRANSPORTER_2"/>
    <property type="match status" value="1"/>
</dbReference>
<evidence type="ECO:0000256" key="9">
    <source>
        <dbReference type="SAM" id="SignalP"/>
    </source>
</evidence>
<dbReference type="InterPro" id="IPR027417">
    <property type="entry name" value="P-loop_NTPase"/>
</dbReference>
<sequence>MGRRLLLAFFFFNGHDLHLMLLPSVEDYDEQCAAIRSAPDWPDEPDWLGTAAGYDFGFEEVQPQPPQQPLILPRVFSKSEISHWSFSRRTDCQQTAKQVLTVRGVNLTVEGGRQILHNVHLTPSLDLCLAVMGPSGSGKTSLMNLICGRGRPPSTWTVKFCSNNRKVTSRMRKSFGYVTQEDVFFSQLTLKQTLWRSAACQIRASQAVRKASKHRLRVAAQSKVLLLDEPTSGLDSSLALKLMEILGRWVVEQSSIVVTSIHQPSSQTFHDFTNCSCWQTGRSPTRVVKESSQHKAHIFENGRQFAERAKQEQQQLASASASQVQPEPVLPGPMPVPAETDWQVLDEGSVRIRFTQSGSREARAAKLQDDSEGVHWCLSQNWWTQFLALELSRARASWFPGKPSLSVQVLVPTAFVALACSYRLWPS</sequence>
<accession>A0A1I8FLP7</accession>
<evidence type="ECO:0000256" key="2">
    <source>
        <dbReference type="ARBA" id="ARBA00005814"/>
    </source>
</evidence>
<dbReference type="InterPro" id="IPR003439">
    <property type="entry name" value="ABC_transporter-like_ATP-bd"/>
</dbReference>
<dbReference type="GO" id="GO:0005524">
    <property type="term" value="F:ATP binding"/>
    <property type="evidence" value="ECO:0007669"/>
    <property type="project" value="UniProtKB-KW"/>
</dbReference>